<reference evidence="1 2" key="1">
    <citation type="submission" date="2018-09" db="EMBL/GenBank/DDBJ databases">
        <title>A high-quality reference genome of wild soybean provides a powerful tool to mine soybean genomes.</title>
        <authorList>
            <person name="Xie M."/>
            <person name="Chung C.Y.L."/>
            <person name="Li M.-W."/>
            <person name="Wong F.-L."/>
            <person name="Chan T.-F."/>
            <person name="Lam H.-M."/>
        </authorList>
    </citation>
    <scope>NUCLEOTIDE SEQUENCE [LARGE SCALE GENOMIC DNA]</scope>
    <source>
        <strain evidence="2">cv. W05</strain>
        <tissue evidence="1">Hypocotyl of etiolated seedlings</tissue>
    </source>
</reference>
<proteinExistence type="predicted"/>
<keyword evidence="1" id="KW-0808">Transferase</keyword>
<comment type="caution">
    <text evidence="1">The sequence shown here is derived from an EMBL/GenBank/DDBJ whole genome shotgun (WGS) entry which is preliminary data.</text>
</comment>
<keyword evidence="1" id="KW-0418">Kinase</keyword>
<protein>
    <submittedName>
        <fullName evidence="1">Leucine-rich repeat receptor-like protein kinase TDR</fullName>
    </submittedName>
</protein>
<organism evidence="1 2">
    <name type="scientific">Glycine soja</name>
    <name type="common">Wild soybean</name>
    <dbReference type="NCBI Taxonomy" id="3848"/>
    <lineage>
        <taxon>Eukaryota</taxon>
        <taxon>Viridiplantae</taxon>
        <taxon>Streptophyta</taxon>
        <taxon>Embryophyta</taxon>
        <taxon>Tracheophyta</taxon>
        <taxon>Spermatophyta</taxon>
        <taxon>Magnoliopsida</taxon>
        <taxon>eudicotyledons</taxon>
        <taxon>Gunneridae</taxon>
        <taxon>Pentapetalae</taxon>
        <taxon>rosids</taxon>
        <taxon>fabids</taxon>
        <taxon>Fabales</taxon>
        <taxon>Fabaceae</taxon>
        <taxon>Papilionoideae</taxon>
        <taxon>50 kb inversion clade</taxon>
        <taxon>NPAAA clade</taxon>
        <taxon>indigoferoid/millettioid clade</taxon>
        <taxon>Phaseoleae</taxon>
        <taxon>Glycine</taxon>
        <taxon>Glycine subgen. Soja</taxon>
    </lineage>
</organism>
<keyword evidence="2" id="KW-1185">Reference proteome</keyword>
<accession>A0A445LAC9</accession>
<dbReference type="EMBL" id="QZWG01000003">
    <property type="protein sequence ID" value="RZC20048.1"/>
    <property type="molecule type" value="Genomic_DNA"/>
</dbReference>
<evidence type="ECO:0000313" key="2">
    <source>
        <dbReference type="Proteomes" id="UP000289340"/>
    </source>
</evidence>
<evidence type="ECO:0000313" key="1">
    <source>
        <dbReference type="EMBL" id="RZC20048.1"/>
    </source>
</evidence>
<dbReference type="AlphaFoldDB" id="A0A445LAC9"/>
<name>A0A445LAC9_GLYSO</name>
<dbReference type="GO" id="GO:0016301">
    <property type="term" value="F:kinase activity"/>
    <property type="evidence" value="ECO:0007669"/>
    <property type="project" value="UniProtKB-KW"/>
</dbReference>
<sequence>MSFSFIPKSQHIANPTPNSYLLGSCCCSGDEIKLLVEATVKGELSLIPWAPSSPPNQDPFALNLMSTTHGNSKIVATTFDISLFMLIIVWAHCFHNNYNSWFSDEVGSWKLTMFQHLNFAAEGVLECSSMSDKILEMGSMEMIYRVEMLGSKIFTIKNLWLK</sequence>
<gene>
    <name evidence="1" type="ORF">D0Y65_006757</name>
</gene>
<dbReference type="Proteomes" id="UP000289340">
    <property type="component" value="Chromosome 3"/>
</dbReference>
<keyword evidence="1" id="KW-0675">Receptor</keyword>